<proteinExistence type="predicted"/>
<organism evidence="1 2">
    <name type="scientific">Mangrovibacterium diazotrophicum</name>
    <dbReference type="NCBI Taxonomy" id="1261403"/>
    <lineage>
        <taxon>Bacteria</taxon>
        <taxon>Pseudomonadati</taxon>
        <taxon>Bacteroidota</taxon>
        <taxon>Bacteroidia</taxon>
        <taxon>Marinilabiliales</taxon>
        <taxon>Prolixibacteraceae</taxon>
        <taxon>Mangrovibacterium</taxon>
    </lineage>
</organism>
<dbReference type="GO" id="GO:0005886">
    <property type="term" value="C:plasma membrane"/>
    <property type="evidence" value="ECO:0007669"/>
    <property type="project" value="TreeGrafter"/>
</dbReference>
<evidence type="ECO:0000313" key="1">
    <source>
        <dbReference type="EMBL" id="RKD85047.1"/>
    </source>
</evidence>
<dbReference type="PANTHER" id="PTHR30441">
    <property type="entry name" value="DUF748 DOMAIN-CONTAINING PROTEIN"/>
    <property type="match status" value="1"/>
</dbReference>
<reference evidence="1 2" key="1">
    <citation type="submission" date="2018-09" db="EMBL/GenBank/DDBJ databases">
        <title>Genomic Encyclopedia of Archaeal and Bacterial Type Strains, Phase II (KMG-II): from individual species to whole genera.</title>
        <authorList>
            <person name="Goeker M."/>
        </authorList>
    </citation>
    <scope>NUCLEOTIDE SEQUENCE [LARGE SCALE GENOMIC DNA]</scope>
    <source>
        <strain evidence="1 2">DSM 27148</strain>
    </source>
</reference>
<keyword evidence="2" id="KW-1185">Reference proteome</keyword>
<dbReference type="OrthoDB" id="596403at2"/>
<dbReference type="EMBL" id="RAPN01000006">
    <property type="protein sequence ID" value="RKD85047.1"/>
    <property type="molecule type" value="Genomic_DNA"/>
</dbReference>
<comment type="caution">
    <text evidence="1">The sequence shown here is derived from an EMBL/GenBank/DDBJ whole genome shotgun (WGS) entry which is preliminary data.</text>
</comment>
<dbReference type="GO" id="GO:0090313">
    <property type="term" value="P:regulation of protein targeting to membrane"/>
    <property type="evidence" value="ECO:0007669"/>
    <property type="project" value="TreeGrafter"/>
</dbReference>
<accession>A0A419VUH5</accession>
<protein>
    <submittedName>
        <fullName evidence="1">AsmA-like protein</fullName>
    </submittedName>
</protein>
<dbReference type="InterPro" id="IPR052894">
    <property type="entry name" value="AsmA-related"/>
</dbReference>
<evidence type="ECO:0000313" key="2">
    <source>
        <dbReference type="Proteomes" id="UP000283387"/>
    </source>
</evidence>
<dbReference type="AlphaFoldDB" id="A0A419VUH5"/>
<dbReference type="PANTHER" id="PTHR30441:SF8">
    <property type="entry name" value="DUF748 DOMAIN-CONTAINING PROTEIN"/>
    <property type="match status" value="1"/>
</dbReference>
<sequence>MKKVLLIITIIFVVLIGSAVLIPVLFKDTLMEKVKTAINKNVNATVEFNDFNLSLFKAFPKVQAEIVDLSITGKDQFQTDTLFSAGSIATNLSLSDLFNANDLKISSILIDKANINLLSTADGLVNWDIAMPTEEETTVDTTQSDMAISLQSIEVRGLNLTYNDEATTTIVQLKDANLDASGEVEGTITRFKLDAEVGEFVLNYDSTQYIANTVLKANSELTADYDKMVFEFGESRLYLNDLPLDLSGRFEMPSDSMYFDLQLKQPESSFKTLLALVPKDYQSYLDGVTANGDAGFEASVKGWFYEEDYPEINARLYIKNADLKYQDLPEKISAIALETAITKPQGDLDLLKVEISKAHAQIRENPIDMHLLLTTPMSDMAFDAALNGKIDFSTLAGAIPMDSIDLSGVLAGNLSLKGTMSAVEAEDFTKITSNGNFTFSNIHVQTPQITKPFELSSGTVKINNQEIAVSSFAAKTGSSDFTLNGKLSNYLPYFLNDQTLRGDFNLQSNYLNLDELSSLMAEDTTTTTATSDSVIAFQVPGNLDLTFRSKIAKASFDQMDISNIDGLIVVKNKMLQLQKLDMNMLGGELTIDGNYISSEKNQPDFDFNVQINSFDIPVAYQSIGTMQHYMPIAAKSTGKISSQIKFKGKMNESLSIIPTSLNGNGFLSTQNLQIVDSPTFDQVKNFIKSEKLKNVKVEDFTSKFRLENGNLLVDPFQTNIADQEVTVSGQVLVDQTLDMDLAFKVNKDDLTGDISNALSFLPGSSNISKLDIGVGVTGELSSPKVSLDLSKAKDQIAEEVKKSTKEELEKSAKKIGDELKKLFK</sequence>
<name>A0A419VUH5_9BACT</name>
<dbReference type="RefSeq" id="WP_120275677.1">
    <property type="nucleotide sequence ID" value="NZ_RAPN01000006.1"/>
</dbReference>
<gene>
    <name evidence="1" type="ORF">BC643_4566</name>
</gene>
<dbReference type="Proteomes" id="UP000283387">
    <property type="component" value="Unassembled WGS sequence"/>
</dbReference>